<proteinExistence type="predicted"/>
<evidence type="ECO:0000313" key="1">
    <source>
        <dbReference type="EMBL" id="KAL3802096.1"/>
    </source>
</evidence>
<dbReference type="Proteomes" id="UP001516023">
    <property type="component" value="Unassembled WGS sequence"/>
</dbReference>
<dbReference type="EMBL" id="JABMIG020000022">
    <property type="protein sequence ID" value="KAL3802096.1"/>
    <property type="molecule type" value="Genomic_DNA"/>
</dbReference>
<accession>A0ABD3QQ99</accession>
<evidence type="ECO:0008006" key="3">
    <source>
        <dbReference type="Google" id="ProtNLM"/>
    </source>
</evidence>
<sequence length="1231" mass="134976">MSRSNRNLQAFSTLNSIFSKVTLVLPDSRISSNGLDLTITELMCSDLSIQDVQGGNTSLLNTTKRISVNIIGVEITCSFDGATNGPSSMEVRLAGQYEIHHPRPLSILTLFRKISMNSLLKTINDCNAVIEIGDLEFDGDGLGFIVSILNTFEGLLRNRIEEEVDTAVCSELKGLVVSYSTSRFISFLVNNLRDGSLDNVLLKISNNPNGYLEPLPDNVQDPLFLENSMIIPRGNSFIGGSEANEDMSINSFIHDNFLDDNHKFVLDPSIFMSSNVIFADILTETTMSTESIELCGLDTFTELDLMSAIGNCTLRNSLTLETLSLVVNMNAFMKRVQSFDLANTKICLEYRRASSQSDAVISASNLSPIDEKFTVAVTQNGISIDLSAMLALNTEALGNLTLGPLLHTESMLQCIMSAAEDLSFTEVSISVLEVVPPTLTGFLDAGIDNIISKGAVELFDMYENVLIKALPNFFQVFVREKLNAFLDDALQLLNSCESKYLPMNEYIDFWDLLLAPEVASSNGGSGGSPYGSIVSWVWELVQEQLFSSDSNGLLAINDVVVRPYTLAQSGEPGLMSFNQAILDLNKKYVKMDIWRAFANNLRLGLSDLRFNISGNILENHISLGIGNKSLEADIRLDIKVGSPETSPLATSNSVDLKISIPSIEVIVDLFAMIETSRLTTTPLRNVPNLNCWFSIIHQSNITNIDASKKTVVSISSEIIESDWMSGILDSKREAASLRCLDPSYDSLLPKFGKHEDILHDGRTPPFRASQELVDGVLYGSMAIVQIIAIVLAQKHADYCLMSNVLLDVPQNATLVDFTNLSTVVSWADLVLDKARGYLGRKHQNKYGDHELGIINILQAFLLDDDSLLTIPITDQGFAAGGVVLSLYNVTLIGLDSFTSFSVLSLTGPQTFNNYAKLETLGVSVDMGLSIGDSNETVMASLILKDVELDVSLLMAIDQEILGSLKLGSVMHTSDIFFCILSVIHTVVLSRFVMDIGDIESFSLSGFVTDSTDNSIKNFTQSLLTKIGTRVHYNVYVNYVEMGKSRSCTEPEIVGKNEMIDFRNLFLSHERSVELLGTGSSEYGDLFRILFNFIEQSTSMTNNKGLLMINNVLVSKLTEDGDMNWQGKISSREMEIALNGLNAVTSLAIKDVQISNLDSLASLVRVLQPIKGESSNLNNTARIGLGLDQLQVTFTLFVSREGNKLQVKNELDLGLSLYSAGLVLGLLAKIKQ</sequence>
<comment type="caution">
    <text evidence="1">The sequence shown here is derived from an EMBL/GenBank/DDBJ whole genome shotgun (WGS) entry which is preliminary data.</text>
</comment>
<feature type="non-terminal residue" evidence="1">
    <location>
        <position position="1231"/>
    </location>
</feature>
<keyword evidence="2" id="KW-1185">Reference proteome</keyword>
<name>A0ABD3QQ99_9STRA</name>
<reference evidence="1 2" key="1">
    <citation type="journal article" date="2020" name="G3 (Bethesda)">
        <title>Improved Reference Genome for Cyclotella cryptica CCMP332, a Model for Cell Wall Morphogenesis, Salinity Adaptation, and Lipid Production in Diatoms (Bacillariophyta).</title>
        <authorList>
            <person name="Roberts W.R."/>
            <person name="Downey K.M."/>
            <person name="Ruck E.C."/>
            <person name="Traller J.C."/>
            <person name="Alverson A.J."/>
        </authorList>
    </citation>
    <scope>NUCLEOTIDE SEQUENCE [LARGE SCALE GENOMIC DNA]</scope>
    <source>
        <strain evidence="1 2">CCMP332</strain>
    </source>
</reference>
<dbReference type="AlphaFoldDB" id="A0ABD3QQ99"/>
<dbReference type="Gene3D" id="3.15.10.10">
    <property type="entry name" value="Bactericidal permeability-increasing protein, domain 1"/>
    <property type="match status" value="1"/>
</dbReference>
<organism evidence="1 2">
    <name type="scientific">Cyclotella cryptica</name>
    <dbReference type="NCBI Taxonomy" id="29204"/>
    <lineage>
        <taxon>Eukaryota</taxon>
        <taxon>Sar</taxon>
        <taxon>Stramenopiles</taxon>
        <taxon>Ochrophyta</taxon>
        <taxon>Bacillariophyta</taxon>
        <taxon>Coscinodiscophyceae</taxon>
        <taxon>Thalassiosirophycidae</taxon>
        <taxon>Stephanodiscales</taxon>
        <taxon>Stephanodiscaceae</taxon>
        <taxon>Cyclotella</taxon>
    </lineage>
</organism>
<evidence type="ECO:0000313" key="2">
    <source>
        <dbReference type="Proteomes" id="UP001516023"/>
    </source>
</evidence>
<gene>
    <name evidence="1" type="ORF">HJC23_010852</name>
</gene>
<protein>
    <recommendedName>
        <fullName evidence="3">Lipid-binding serum glycoprotein C-terminal domain-containing protein</fullName>
    </recommendedName>
</protein>